<comment type="caution">
    <text evidence="5">The sequence shown here is derived from an EMBL/GenBank/DDBJ whole genome shotgun (WGS) entry which is preliminary data.</text>
</comment>
<evidence type="ECO:0000256" key="4">
    <source>
        <dbReference type="ARBA" id="ARBA00022833"/>
    </source>
</evidence>
<evidence type="ECO:0000313" key="6">
    <source>
        <dbReference type="Proteomes" id="UP001205603"/>
    </source>
</evidence>
<dbReference type="InterPro" id="IPR036866">
    <property type="entry name" value="RibonucZ/Hydroxyglut_hydro"/>
</dbReference>
<dbReference type="InterPro" id="IPR052159">
    <property type="entry name" value="Competence_DNA_uptake"/>
</dbReference>
<name>A0ABT1MHA6_9BACT</name>
<sequence>MKYKIYIILWFLCFLYLRPYAQKVGDTLPIWEKGYMYIHHINTGCGECAYIIFPDGTTMLVDAGENNADSPRHVPPKPNDNKAPGEWIVDYIKNMMPARHKGLDYALITHFHSDHMGGVLKSKNASGRYYDTGMITVAENLPVGKLVDRGFPDYDFLVNKEDKMLKNYFNFLHFTKCKIKLEKFKPGADNQFKLLYDSVSYDGKFKVQNLYANGWLWTGKGDEIRYLFPDFGQLQKYDIPKENTLSCALKISYGNFTYYTGGDVTGYPKPGRASFHDVETQMAPVIGSIEVCCVDHHGYSDATNDLFVSTLSPRVFIIQASDALHPDHSTLERMLSKQLYKGKRDVFTTNLHDAAKIVIGKNVKKMKSRKGHIVIRVLPDGEQYYIYILDDSNTKRKIKRIYGPYVCKNGLDHNI</sequence>
<dbReference type="Proteomes" id="UP001205603">
    <property type="component" value="Unassembled WGS sequence"/>
</dbReference>
<protein>
    <submittedName>
        <fullName evidence="5">Uncharacterized protein</fullName>
    </submittedName>
</protein>
<dbReference type="PROSITE" id="PS00743">
    <property type="entry name" value="BETA_LACTAMASE_B_1"/>
    <property type="match status" value="1"/>
</dbReference>
<evidence type="ECO:0000313" key="5">
    <source>
        <dbReference type="EMBL" id="MCP9611744.1"/>
    </source>
</evidence>
<dbReference type="EMBL" id="JANDHW010000005">
    <property type="protein sequence ID" value="MCP9611744.1"/>
    <property type="molecule type" value="Genomic_DNA"/>
</dbReference>
<comment type="cofactor">
    <cofactor evidence="1">
        <name>Zn(2+)</name>
        <dbReference type="ChEBI" id="CHEBI:29105"/>
    </cofactor>
</comment>
<evidence type="ECO:0000256" key="1">
    <source>
        <dbReference type="ARBA" id="ARBA00001947"/>
    </source>
</evidence>
<dbReference type="Gene3D" id="3.60.15.10">
    <property type="entry name" value="Ribonuclease Z/Hydroxyacylglutathione hydrolase-like"/>
    <property type="match status" value="1"/>
</dbReference>
<evidence type="ECO:0000256" key="2">
    <source>
        <dbReference type="ARBA" id="ARBA00022723"/>
    </source>
</evidence>
<evidence type="ECO:0000256" key="3">
    <source>
        <dbReference type="ARBA" id="ARBA00022801"/>
    </source>
</evidence>
<dbReference type="PANTHER" id="PTHR30619">
    <property type="entry name" value="DNA INTERNALIZATION/COMPETENCE PROTEIN COMEC/REC2"/>
    <property type="match status" value="1"/>
</dbReference>
<organism evidence="5 6">
    <name type="scientific">Coprobacter tertius</name>
    <dbReference type="NCBI Taxonomy" id="2944915"/>
    <lineage>
        <taxon>Bacteria</taxon>
        <taxon>Pseudomonadati</taxon>
        <taxon>Bacteroidota</taxon>
        <taxon>Bacteroidia</taxon>
        <taxon>Bacteroidales</taxon>
        <taxon>Barnesiellaceae</taxon>
        <taxon>Coprobacter</taxon>
    </lineage>
</organism>
<dbReference type="InterPro" id="IPR001018">
    <property type="entry name" value="Beta-lactamase_class-B_CS"/>
</dbReference>
<keyword evidence="6" id="KW-1185">Reference proteome</keyword>
<dbReference type="SUPFAM" id="SSF56281">
    <property type="entry name" value="Metallo-hydrolase/oxidoreductase"/>
    <property type="match status" value="1"/>
</dbReference>
<dbReference type="PANTHER" id="PTHR30619:SF1">
    <property type="entry name" value="RECOMBINATION PROTEIN 2"/>
    <property type="match status" value="1"/>
</dbReference>
<keyword evidence="4" id="KW-0862">Zinc</keyword>
<gene>
    <name evidence="5" type="ORF">NMU02_06540</name>
</gene>
<dbReference type="RefSeq" id="WP_255026732.1">
    <property type="nucleotide sequence ID" value="NZ_JANDHW010000005.1"/>
</dbReference>
<proteinExistence type="predicted"/>
<keyword evidence="2" id="KW-0479">Metal-binding</keyword>
<reference evidence="5 6" key="1">
    <citation type="submission" date="2022-07" db="EMBL/GenBank/DDBJ databases">
        <title>Fecal culturing of patients with breast cancer.</title>
        <authorList>
            <person name="Teng N.M.Y."/>
            <person name="Kiu R."/>
            <person name="Evans R."/>
            <person name="Baker D.J."/>
            <person name="Zenner C."/>
            <person name="Robinson S.D."/>
            <person name="Hall L.J."/>
        </authorList>
    </citation>
    <scope>NUCLEOTIDE SEQUENCE [LARGE SCALE GENOMIC DNA]</scope>
    <source>
        <strain evidence="5 6">LH1063</strain>
    </source>
</reference>
<accession>A0ABT1MHA6</accession>
<keyword evidence="3" id="KW-0378">Hydrolase</keyword>